<protein>
    <recommendedName>
        <fullName evidence="3">N-acetyltransferase domain-containing protein</fullName>
    </recommendedName>
</protein>
<comment type="caution">
    <text evidence="1">The sequence shown here is derived from an EMBL/GenBank/DDBJ whole genome shotgun (WGS) entry which is preliminary data.</text>
</comment>
<proteinExistence type="predicted"/>
<evidence type="ECO:0008006" key="3">
    <source>
        <dbReference type="Google" id="ProtNLM"/>
    </source>
</evidence>
<dbReference type="SUPFAM" id="SSF55729">
    <property type="entry name" value="Acyl-CoA N-acyltransferases (Nat)"/>
    <property type="match status" value="1"/>
</dbReference>
<evidence type="ECO:0000313" key="2">
    <source>
        <dbReference type="Proteomes" id="UP000176287"/>
    </source>
</evidence>
<dbReference type="InterPro" id="IPR016181">
    <property type="entry name" value="Acyl_CoA_acyltransferase"/>
</dbReference>
<sequence length="208" mass="23507">MLEIIENQGVDKLSLPLPIYTSVVLASARSDDGEKFEIVAGLGKNFTEEIKKHALDKNDTELRKNTSDSKRFGEGSYDEWYAKNRTIFGLINKKTGALAAIVWLGPKPLGRKSLRYLPKEELEKENEQKVGQWHTLVYRSYNPFRGKGLMKDFVKFAMKIYSASYPDAHYWVGFSEKNKASMALASSLGFTISKEASDRPAGWLAMIK</sequence>
<accession>A0A1G2CFN8</accession>
<reference evidence="1 2" key="1">
    <citation type="journal article" date="2016" name="Nat. Commun.">
        <title>Thousands of microbial genomes shed light on interconnected biogeochemical processes in an aquifer system.</title>
        <authorList>
            <person name="Anantharaman K."/>
            <person name="Brown C.T."/>
            <person name="Hug L.A."/>
            <person name="Sharon I."/>
            <person name="Castelle C.J."/>
            <person name="Probst A.J."/>
            <person name="Thomas B.C."/>
            <person name="Singh A."/>
            <person name="Wilkins M.J."/>
            <person name="Karaoz U."/>
            <person name="Brodie E.L."/>
            <person name="Williams K.H."/>
            <person name="Hubbard S.S."/>
            <person name="Banfield J.F."/>
        </authorList>
    </citation>
    <scope>NUCLEOTIDE SEQUENCE [LARGE SCALE GENOMIC DNA]</scope>
</reference>
<gene>
    <name evidence="1" type="ORF">A3B13_00120</name>
</gene>
<dbReference type="AlphaFoldDB" id="A0A1G2CFN8"/>
<name>A0A1G2CFN8_9BACT</name>
<dbReference type="EMBL" id="MHKZ01000026">
    <property type="protein sequence ID" value="OGZ00213.1"/>
    <property type="molecule type" value="Genomic_DNA"/>
</dbReference>
<dbReference type="Gene3D" id="3.40.630.30">
    <property type="match status" value="1"/>
</dbReference>
<organism evidence="1 2">
    <name type="scientific">Candidatus Liptonbacteria bacterium RIFCSPLOWO2_01_FULL_45_15</name>
    <dbReference type="NCBI Taxonomy" id="1798649"/>
    <lineage>
        <taxon>Bacteria</taxon>
        <taxon>Candidatus Liptoniibacteriota</taxon>
    </lineage>
</organism>
<dbReference type="Proteomes" id="UP000176287">
    <property type="component" value="Unassembled WGS sequence"/>
</dbReference>
<evidence type="ECO:0000313" key="1">
    <source>
        <dbReference type="EMBL" id="OGZ00213.1"/>
    </source>
</evidence>